<evidence type="ECO:0000313" key="3">
    <source>
        <dbReference type="Proteomes" id="UP001225034"/>
    </source>
</evidence>
<feature type="domain" description="Glycosyltransferase 2-like" evidence="1">
    <location>
        <begin position="6"/>
        <end position="158"/>
    </location>
</feature>
<dbReference type="Pfam" id="PF00535">
    <property type="entry name" value="Glycos_transf_2"/>
    <property type="match status" value="1"/>
</dbReference>
<dbReference type="RefSeq" id="WP_306981927.1">
    <property type="nucleotide sequence ID" value="NZ_JAUSUA010000002.1"/>
</dbReference>
<comment type="caution">
    <text evidence="2">The sequence shown here is derived from an EMBL/GenBank/DDBJ whole genome shotgun (WGS) entry which is preliminary data.</text>
</comment>
<keyword evidence="3" id="KW-1185">Reference proteome</keyword>
<evidence type="ECO:0000259" key="1">
    <source>
        <dbReference type="Pfam" id="PF00535"/>
    </source>
</evidence>
<evidence type="ECO:0000313" key="2">
    <source>
        <dbReference type="EMBL" id="MDQ0206994.1"/>
    </source>
</evidence>
<dbReference type="CDD" id="cd00761">
    <property type="entry name" value="Glyco_tranf_GTA_type"/>
    <property type="match status" value="1"/>
</dbReference>
<dbReference type="SUPFAM" id="SSF53448">
    <property type="entry name" value="Nucleotide-diphospho-sugar transferases"/>
    <property type="match status" value="1"/>
</dbReference>
<proteinExistence type="predicted"/>
<sequence length="297" mass="34720">MNPYISVIIPTYNRSALLIRAVKSVLEQTYEKLEIIVVDDGSTDDTKKKIKELDNEKIVYIEQSSNTNGSVARNLGIKRSKGDYVAFLDSDDVWLSTKLHVYVKHIEENRDKNVFYSALFDDDGYNKKIKPHRAIKENEKVGDYIFSSNGVMQTSTLMLSSKLAKKIMFDENLGKHQDWDFCLRLEENKNSFYFINEPLVIRHREQDRLRISNYKNASFSTKWVESSKKRLSKKAYNAFYLKTIASQEGEIWSKTKVLKLLIKSILLRSVPFKQQLYFSRFLFPKLIQNRIESLRGL</sequence>
<dbReference type="EMBL" id="JAUSUA010000002">
    <property type="protein sequence ID" value="MDQ0206994.1"/>
    <property type="molecule type" value="Genomic_DNA"/>
</dbReference>
<dbReference type="InterPro" id="IPR050834">
    <property type="entry name" value="Glycosyltransf_2"/>
</dbReference>
<dbReference type="InterPro" id="IPR001173">
    <property type="entry name" value="Glyco_trans_2-like"/>
</dbReference>
<dbReference type="PANTHER" id="PTHR43685:SF2">
    <property type="entry name" value="GLYCOSYLTRANSFERASE 2-LIKE DOMAIN-CONTAINING PROTEIN"/>
    <property type="match status" value="1"/>
</dbReference>
<accession>A0ABT9YH20</accession>
<dbReference type="Gene3D" id="3.90.550.10">
    <property type="entry name" value="Spore Coat Polysaccharide Biosynthesis Protein SpsA, Chain A"/>
    <property type="match status" value="1"/>
</dbReference>
<dbReference type="PANTHER" id="PTHR43685">
    <property type="entry name" value="GLYCOSYLTRANSFERASE"/>
    <property type="match status" value="1"/>
</dbReference>
<dbReference type="Proteomes" id="UP001225034">
    <property type="component" value="Unassembled WGS sequence"/>
</dbReference>
<reference evidence="2 3" key="1">
    <citation type="submission" date="2023-07" db="EMBL/GenBank/DDBJ databases">
        <title>Genomic Encyclopedia of Type Strains, Phase IV (KMG-IV): sequencing the most valuable type-strain genomes for metagenomic binning, comparative biology and taxonomic classification.</title>
        <authorList>
            <person name="Goeker M."/>
        </authorList>
    </citation>
    <scope>NUCLEOTIDE SEQUENCE [LARGE SCALE GENOMIC DNA]</scope>
    <source>
        <strain evidence="2 3">DSM 19154</strain>
    </source>
</reference>
<protein>
    <submittedName>
        <fullName evidence="2">Glycosyltransferase involved in cell wall biosynthesis</fullName>
    </submittedName>
</protein>
<organism evidence="2 3">
    <name type="scientific">Alkalicoccobacillus murimartini</name>
    <dbReference type="NCBI Taxonomy" id="171685"/>
    <lineage>
        <taxon>Bacteria</taxon>
        <taxon>Bacillati</taxon>
        <taxon>Bacillota</taxon>
        <taxon>Bacilli</taxon>
        <taxon>Bacillales</taxon>
        <taxon>Bacillaceae</taxon>
        <taxon>Alkalicoccobacillus</taxon>
    </lineage>
</organism>
<gene>
    <name evidence="2" type="ORF">J2S05_001793</name>
</gene>
<name>A0ABT9YH20_9BACI</name>
<dbReference type="InterPro" id="IPR029044">
    <property type="entry name" value="Nucleotide-diphossugar_trans"/>
</dbReference>